<name>A0ABV0IGG8_9MICC</name>
<comment type="caution">
    <text evidence="2">The sequence shown here is derived from an EMBL/GenBank/DDBJ whole genome shotgun (WGS) entry which is preliminary data.</text>
</comment>
<keyword evidence="1" id="KW-1133">Transmembrane helix</keyword>
<gene>
    <name evidence="2" type="ORF">ABDK96_06175</name>
</gene>
<accession>A0ABV0IGG8</accession>
<dbReference type="EMBL" id="JBDXMX010000002">
    <property type="protein sequence ID" value="MEO9247261.1"/>
    <property type="molecule type" value="Genomic_DNA"/>
</dbReference>
<dbReference type="InterPro" id="IPR049820">
    <property type="entry name" value="Trnsprt_adja_ssu-like"/>
</dbReference>
<organism evidence="2 3">
    <name type="scientific">Citricoccus nitrophenolicus</name>
    <dbReference type="NCBI Taxonomy" id="863575"/>
    <lineage>
        <taxon>Bacteria</taxon>
        <taxon>Bacillati</taxon>
        <taxon>Actinomycetota</taxon>
        <taxon>Actinomycetes</taxon>
        <taxon>Micrococcales</taxon>
        <taxon>Micrococcaceae</taxon>
        <taxon>Citricoccus</taxon>
    </lineage>
</organism>
<proteinExistence type="predicted"/>
<keyword evidence="1" id="KW-0472">Membrane</keyword>
<keyword evidence="1" id="KW-0812">Transmembrane</keyword>
<keyword evidence="3" id="KW-1185">Reference proteome</keyword>
<reference evidence="2 3" key="1">
    <citation type="submission" date="2024-05" db="EMBL/GenBank/DDBJ databases">
        <authorList>
            <person name="Yi C."/>
        </authorList>
    </citation>
    <scope>NUCLEOTIDE SEQUENCE [LARGE SCALE GENOMIC DNA]</scope>
    <source>
        <strain evidence="2 3">XS13</strain>
    </source>
</reference>
<dbReference type="NCBIfam" id="NF038354">
    <property type="entry name" value="trnsprt_adja_43"/>
    <property type="match status" value="1"/>
</dbReference>
<dbReference type="RefSeq" id="WP_347919767.1">
    <property type="nucleotide sequence ID" value="NZ_JBDXMX010000002.1"/>
</dbReference>
<feature type="transmembrane region" description="Helical" evidence="1">
    <location>
        <begin position="6"/>
        <end position="28"/>
    </location>
</feature>
<evidence type="ECO:0000313" key="2">
    <source>
        <dbReference type="EMBL" id="MEO9247261.1"/>
    </source>
</evidence>
<sequence length="42" mass="4695">MTIALTAYVLMWPAIVAVVLFFIARGFFRDLSESKKAGHPII</sequence>
<dbReference type="Proteomes" id="UP001484097">
    <property type="component" value="Unassembled WGS sequence"/>
</dbReference>
<evidence type="ECO:0000313" key="3">
    <source>
        <dbReference type="Proteomes" id="UP001484097"/>
    </source>
</evidence>
<evidence type="ECO:0000256" key="1">
    <source>
        <dbReference type="SAM" id="Phobius"/>
    </source>
</evidence>
<protein>
    <submittedName>
        <fullName evidence="2">Transporter small subunit</fullName>
    </submittedName>
</protein>